<evidence type="ECO:0000313" key="1">
    <source>
        <dbReference type="EMBL" id="TGG81692.1"/>
    </source>
</evidence>
<dbReference type="RefSeq" id="WP_016471809.1">
    <property type="nucleotide sequence ID" value="NZ_CP048875.1"/>
</dbReference>
<organism evidence="1 2">
    <name type="scientific">Streptomyces albus</name>
    <dbReference type="NCBI Taxonomy" id="1888"/>
    <lineage>
        <taxon>Bacteria</taxon>
        <taxon>Bacillati</taxon>
        <taxon>Actinomycetota</taxon>
        <taxon>Actinomycetes</taxon>
        <taxon>Kitasatosporales</taxon>
        <taxon>Streptomycetaceae</taxon>
        <taxon>Streptomyces</taxon>
    </lineage>
</organism>
<accession>A0A6C1C508</accession>
<dbReference type="EMBL" id="RCIY01000065">
    <property type="protein sequence ID" value="TGG81692.1"/>
    <property type="molecule type" value="Genomic_DNA"/>
</dbReference>
<comment type="caution">
    <text evidence="1">The sequence shown here is derived from an EMBL/GenBank/DDBJ whole genome shotgun (WGS) entry which is preliminary data.</text>
</comment>
<evidence type="ECO:0000313" key="2">
    <source>
        <dbReference type="Proteomes" id="UP000298111"/>
    </source>
</evidence>
<protein>
    <submittedName>
        <fullName evidence="1">CYTH domain-containing protein</fullName>
    </submittedName>
</protein>
<dbReference type="Pfam" id="PF01928">
    <property type="entry name" value="CYTH"/>
    <property type="match status" value="1"/>
</dbReference>
<reference evidence="1 2" key="1">
    <citation type="submission" date="2018-10" db="EMBL/GenBank/DDBJ databases">
        <title>Isolation of pseudouridimycin from Streptomyces albus DSM 40763.</title>
        <authorList>
            <person name="Rosenqvist P."/>
            <person name="Metsae-Ketelae M."/>
            <person name="Virta P."/>
        </authorList>
    </citation>
    <scope>NUCLEOTIDE SEQUENCE [LARGE SCALE GENOMIC DNA]</scope>
    <source>
        <strain evidence="1 2">DSM 40763</strain>
    </source>
</reference>
<dbReference type="CDD" id="cd07890">
    <property type="entry name" value="CYTH-like_AC_IV-like"/>
    <property type="match status" value="1"/>
</dbReference>
<dbReference type="InterPro" id="IPR033469">
    <property type="entry name" value="CYTH-like_dom_sf"/>
</dbReference>
<dbReference type="GeneID" id="75182319"/>
<dbReference type="InterPro" id="IPR023577">
    <property type="entry name" value="CYTH_domain"/>
</dbReference>
<dbReference type="SUPFAM" id="SSF55154">
    <property type="entry name" value="CYTH-like phosphatases"/>
    <property type="match status" value="1"/>
</dbReference>
<gene>
    <name evidence="1" type="ORF">D8771_20165</name>
</gene>
<dbReference type="Gene3D" id="2.40.320.10">
    <property type="entry name" value="Hypothetical Protein Pfu-838710-001"/>
    <property type="match status" value="1"/>
</dbReference>
<sequence>MPQNEYEAKFLNIDVDAVRDQLRAAGAELVFGKTMFTRLIFENDAVQGEQWLRLRDEGGKTTLTLKQVSDATTINGTTEIEIEVDDLDKTAELLKATGLRQVRYQQNYREEWQLGDIKYDLDTWPDLPTFIEIEGPSEDAVRKAVADLGFDYEQARYGSIDLIYKSELGRDILVEPTLLFGDNTHSAHPTAASAGPGLG</sequence>
<dbReference type="Proteomes" id="UP000298111">
    <property type="component" value="Unassembled WGS sequence"/>
</dbReference>
<proteinExistence type="predicted"/>
<dbReference type="AlphaFoldDB" id="A0A6C1C508"/>
<name>A0A6C1C508_9ACTN</name>
<dbReference type="PROSITE" id="PS51707">
    <property type="entry name" value="CYTH"/>
    <property type="match status" value="1"/>
</dbReference>
<dbReference type="InterPro" id="IPR008173">
    <property type="entry name" value="Adenylyl_cyclase_CyaB"/>
</dbReference>